<evidence type="ECO:0000313" key="2">
    <source>
        <dbReference type="Proteomes" id="UP000299102"/>
    </source>
</evidence>
<gene>
    <name evidence="1" type="ORF">EVAR_8535_1</name>
</gene>
<evidence type="ECO:0000313" key="1">
    <source>
        <dbReference type="EMBL" id="GBP18710.1"/>
    </source>
</evidence>
<organism evidence="1 2">
    <name type="scientific">Eumeta variegata</name>
    <name type="common">Bagworm moth</name>
    <name type="synonym">Eumeta japonica</name>
    <dbReference type="NCBI Taxonomy" id="151549"/>
    <lineage>
        <taxon>Eukaryota</taxon>
        <taxon>Metazoa</taxon>
        <taxon>Ecdysozoa</taxon>
        <taxon>Arthropoda</taxon>
        <taxon>Hexapoda</taxon>
        <taxon>Insecta</taxon>
        <taxon>Pterygota</taxon>
        <taxon>Neoptera</taxon>
        <taxon>Endopterygota</taxon>
        <taxon>Lepidoptera</taxon>
        <taxon>Glossata</taxon>
        <taxon>Ditrysia</taxon>
        <taxon>Tineoidea</taxon>
        <taxon>Psychidae</taxon>
        <taxon>Oiketicinae</taxon>
        <taxon>Eumeta</taxon>
    </lineage>
</organism>
<dbReference type="AlphaFoldDB" id="A0A4C1TXJ3"/>
<protein>
    <submittedName>
        <fullName evidence="1">Uncharacterized protein</fullName>
    </submittedName>
</protein>
<dbReference type="Proteomes" id="UP000299102">
    <property type="component" value="Unassembled WGS sequence"/>
</dbReference>
<name>A0A4C1TXJ3_EUMVA</name>
<dbReference type="EMBL" id="BGZK01000100">
    <property type="protein sequence ID" value="GBP18710.1"/>
    <property type="molecule type" value="Genomic_DNA"/>
</dbReference>
<sequence length="101" mass="11092">MIARFPASGCVRRFGAGGAPRPPAPALHDPINIEKGFVCRGASEICRRGRTRPAAARLPSPRRTVQSRILISWRPLITSGVLFLKYSTPLDEIWTDPTPLT</sequence>
<accession>A0A4C1TXJ3</accession>
<comment type="caution">
    <text evidence="1">The sequence shown here is derived from an EMBL/GenBank/DDBJ whole genome shotgun (WGS) entry which is preliminary data.</text>
</comment>
<proteinExistence type="predicted"/>
<reference evidence="1 2" key="1">
    <citation type="journal article" date="2019" name="Commun. Biol.">
        <title>The bagworm genome reveals a unique fibroin gene that provides high tensile strength.</title>
        <authorList>
            <person name="Kono N."/>
            <person name="Nakamura H."/>
            <person name="Ohtoshi R."/>
            <person name="Tomita M."/>
            <person name="Numata K."/>
            <person name="Arakawa K."/>
        </authorList>
    </citation>
    <scope>NUCLEOTIDE SEQUENCE [LARGE SCALE GENOMIC DNA]</scope>
</reference>
<keyword evidence="2" id="KW-1185">Reference proteome</keyword>